<comment type="caution">
    <text evidence="1">The sequence shown here is derived from an EMBL/GenBank/DDBJ whole genome shotgun (WGS) entry which is preliminary data.</text>
</comment>
<dbReference type="Proteomes" id="UP000606974">
    <property type="component" value="Unassembled WGS sequence"/>
</dbReference>
<dbReference type="OrthoDB" id="10353244at2759"/>
<dbReference type="EMBL" id="JAACFV010000015">
    <property type="protein sequence ID" value="KAF7512019.1"/>
    <property type="molecule type" value="Genomic_DNA"/>
</dbReference>
<proteinExistence type="predicted"/>
<accession>A0A8H7E694</accession>
<name>A0A8H7E694_9EURO</name>
<protein>
    <submittedName>
        <fullName evidence="1">Uncharacterized protein</fullName>
    </submittedName>
</protein>
<sequence>MFQKWLGVRQSFKNDGKTKKKALLQHTFDDGHTTLMPEANSSKWRLALDWATVSPGSNGIFYGDGVEFSGCLPDYSFSRSRHLTFGDCQEALVASIYKARLILFELKRRVSGLRNGRLVLDGTPRILDEELVEAVSDLEGVLRAPQSVTPLLHKLLSAHMGLHPGFKKESARLTASLLRLDKPFRADIIGVLKSALVEKNTSPDYDQLRVVNGQIQASALAACQDWRDSILPICDEITSMPLALFPVGTWTDSLQKLPPGSRQRSWQNVSKDLKKKRTNLAGYGGKTKPTRN</sequence>
<organism evidence="1 2">
    <name type="scientific">Endocarpon pusillum</name>
    <dbReference type="NCBI Taxonomy" id="364733"/>
    <lineage>
        <taxon>Eukaryota</taxon>
        <taxon>Fungi</taxon>
        <taxon>Dikarya</taxon>
        <taxon>Ascomycota</taxon>
        <taxon>Pezizomycotina</taxon>
        <taxon>Eurotiomycetes</taxon>
        <taxon>Chaetothyriomycetidae</taxon>
        <taxon>Verrucariales</taxon>
        <taxon>Verrucariaceae</taxon>
        <taxon>Endocarpon</taxon>
    </lineage>
</organism>
<reference evidence="1" key="1">
    <citation type="submission" date="2020-02" db="EMBL/GenBank/DDBJ databases">
        <authorList>
            <person name="Palmer J.M."/>
        </authorList>
    </citation>
    <scope>NUCLEOTIDE SEQUENCE</scope>
    <source>
        <strain evidence="1">EPUS1.4</strain>
        <tissue evidence="1">Thallus</tissue>
    </source>
</reference>
<dbReference type="AlphaFoldDB" id="A0A8H7E694"/>
<gene>
    <name evidence="1" type="ORF">GJ744_002732</name>
</gene>
<evidence type="ECO:0000313" key="1">
    <source>
        <dbReference type="EMBL" id="KAF7512019.1"/>
    </source>
</evidence>
<evidence type="ECO:0000313" key="2">
    <source>
        <dbReference type="Proteomes" id="UP000606974"/>
    </source>
</evidence>
<keyword evidence="2" id="KW-1185">Reference proteome</keyword>